<dbReference type="EMBL" id="JAAITT010000013">
    <property type="protein sequence ID" value="NSJ49274.1"/>
    <property type="molecule type" value="Genomic_DNA"/>
</dbReference>
<dbReference type="PANTHER" id="PTHR12110">
    <property type="entry name" value="HYDROXYPYRUVATE ISOMERASE"/>
    <property type="match status" value="1"/>
</dbReference>
<dbReference type="InterPro" id="IPR050312">
    <property type="entry name" value="IolE/XylAMocC-like"/>
</dbReference>
<dbReference type="Proteomes" id="UP001299608">
    <property type="component" value="Unassembled WGS sequence"/>
</dbReference>
<sequence length="278" mass="32058">MKFSFLTYQFCRFGLEHSFKMAQEYGFEGVEVWGGRPHAYAHDMGREEIQAILGWKKQYGVEISMFTPEILAYPYSLTSSMEKERRETIEYLLKSVETAARLGTDKMQITAKHPGYGVKRETVWGYLEEGTSILCRRAGELGVDIILESLSPSEGNTITCVDDILELQERVNSPALCAMIDMVPPFIANEPYSDYLERLGTSMKYVHICNGDGTTEFHMQLDDRNGVIPVADFFRILKRYGYDGWCSLELLNPYFRDPELYLSEAQRCIRRIRQELEL</sequence>
<dbReference type="RefSeq" id="WP_117560541.1">
    <property type="nucleotide sequence ID" value="NZ_JAAITT010000013.1"/>
</dbReference>
<accession>A0AAW5BZM9</accession>
<evidence type="ECO:0000313" key="2">
    <source>
        <dbReference type="EMBL" id="MCG4746711.1"/>
    </source>
</evidence>
<reference evidence="2" key="3">
    <citation type="submission" date="2022-01" db="EMBL/GenBank/DDBJ databases">
        <title>Collection of gut derived symbiotic bacterial strains cultured from healthy donors.</title>
        <authorList>
            <person name="Lin H."/>
            <person name="Kohout C."/>
            <person name="Waligurski E."/>
            <person name="Pamer E.G."/>
        </authorList>
    </citation>
    <scope>NUCLEOTIDE SEQUENCE</scope>
    <source>
        <strain evidence="2">DFI.6.55</strain>
    </source>
</reference>
<organism evidence="2 5">
    <name type="scientific">Enterocloster aldenensis</name>
    <dbReference type="NCBI Taxonomy" id="358742"/>
    <lineage>
        <taxon>Bacteria</taxon>
        <taxon>Bacillati</taxon>
        <taxon>Bacillota</taxon>
        <taxon>Clostridia</taxon>
        <taxon>Lachnospirales</taxon>
        <taxon>Lachnospiraceae</taxon>
        <taxon>Enterocloster</taxon>
    </lineage>
</organism>
<dbReference type="EMBL" id="JAKNGE010000017">
    <property type="protein sequence ID" value="MCG4746711.1"/>
    <property type="molecule type" value="Genomic_DNA"/>
</dbReference>
<gene>
    <name evidence="3" type="ORF">G5B36_11235</name>
    <name evidence="2" type="ORF">L0N08_14910</name>
</gene>
<evidence type="ECO:0000313" key="5">
    <source>
        <dbReference type="Proteomes" id="UP001299608"/>
    </source>
</evidence>
<dbReference type="SUPFAM" id="SSF51658">
    <property type="entry name" value="Xylose isomerase-like"/>
    <property type="match status" value="1"/>
</dbReference>
<protein>
    <submittedName>
        <fullName evidence="2">TIM barrel protein</fullName>
    </submittedName>
</protein>
<dbReference type="Proteomes" id="UP000669239">
    <property type="component" value="Unassembled WGS sequence"/>
</dbReference>
<dbReference type="InterPro" id="IPR036237">
    <property type="entry name" value="Xyl_isomerase-like_sf"/>
</dbReference>
<reference evidence="3 4" key="1">
    <citation type="journal article" date="2020" name="Cell Host Microbe">
        <title>Functional and Genomic Variation between Human-Derived Isolates of Lachnospiraceae Reveals Inter- and Intra-Species Diversity.</title>
        <authorList>
            <person name="Sorbara M.T."/>
            <person name="Littmann E.R."/>
            <person name="Fontana E."/>
            <person name="Moody T.U."/>
            <person name="Kohout C.E."/>
            <person name="Gjonbalaj M."/>
            <person name="Eaton V."/>
            <person name="Seok R."/>
            <person name="Leiner I.M."/>
            <person name="Pamer E.G."/>
        </authorList>
    </citation>
    <scope>NUCLEOTIDE SEQUENCE [LARGE SCALE GENOMIC DNA]</scope>
    <source>
        <strain evidence="3 4">MSK.1.17</strain>
    </source>
</reference>
<dbReference type="Pfam" id="PF01261">
    <property type="entry name" value="AP_endonuc_2"/>
    <property type="match status" value="1"/>
</dbReference>
<dbReference type="Gene3D" id="3.20.20.150">
    <property type="entry name" value="Divalent-metal-dependent TIM barrel enzymes"/>
    <property type="match status" value="1"/>
</dbReference>
<reference evidence="3" key="2">
    <citation type="submission" date="2020-02" db="EMBL/GenBank/DDBJ databases">
        <authorList>
            <person name="Littmann E."/>
            <person name="Sorbara M."/>
        </authorList>
    </citation>
    <scope>NUCLEOTIDE SEQUENCE</scope>
    <source>
        <strain evidence="3">MSK.1.17</strain>
    </source>
</reference>
<evidence type="ECO:0000313" key="4">
    <source>
        <dbReference type="Proteomes" id="UP000669239"/>
    </source>
</evidence>
<keyword evidence="4" id="KW-1185">Reference proteome</keyword>
<comment type="caution">
    <text evidence="2">The sequence shown here is derived from an EMBL/GenBank/DDBJ whole genome shotgun (WGS) entry which is preliminary data.</text>
</comment>
<proteinExistence type="predicted"/>
<name>A0AAW5BZM9_9FIRM</name>
<evidence type="ECO:0000259" key="1">
    <source>
        <dbReference type="Pfam" id="PF01261"/>
    </source>
</evidence>
<evidence type="ECO:0000313" key="3">
    <source>
        <dbReference type="EMBL" id="NSJ49274.1"/>
    </source>
</evidence>
<feature type="domain" description="Xylose isomerase-like TIM barrel" evidence="1">
    <location>
        <begin position="19"/>
        <end position="271"/>
    </location>
</feature>
<dbReference type="InterPro" id="IPR013022">
    <property type="entry name" value="Xyl_isomerase-like_TIM-brl"/>
</dbReference>
<dbReference type="AlphaFoldDB" id="A0AAW5BZM9"/>